<comment type="caution">
    <text evidence="2">The sequence shown here is derived from an EMBL/GenBank/DDBJ whole genome shotgun (WGS) entry which is preliminary data.</text>
</comment>
<evidence type="ECO:0000313" key="3">
    <source>
        <dbReference type="Proteomes" id="UP001146793"/>
    </source>
</evidence>
<feature type="compositionally biased region" description="Basic and acidic residues" evidence="1">
    <location>
        <begin position="364"/>
        <end position="378"/>
    </location>
</feature>
<organism evidence="2 3">
    <name type="scientific">Anaeramoeba flamelloides</name>
    <dbReference type="NCBI Taxonomy" id="1746091"/>
    <lineage>
        <taxon>Eukaryota</taxon>
        <taxon>Metamonada</taxon>
        <taxon>Anaeramoebidae</taxon>
        <taxon>Anaeramoeba</taxon>
    </lineage>
</organism>
<evidence type="ECO:0000256" key="1">
    <source>
        <dbReference type="SAM" id="MobiDB-lite"/>
    </source>
</evidence>
<feature type="compositionally biased region" description="Basic and acidic residues" evidence="1">
    <location>
        <begin position="248"/>
        <end position="305"/>
    </location>
</feature>
<feature type="compositionally biased region" description="Basic and acidic residues" evidence="1">
    <location>
        <begin position="385"/>
        <end position="438"/>
    </location>
</feature>
<name>A0AAV7ZN57_9EUKA</name>
<proteinExistence type="predicted"/>
<feature type="region of interest" description="Disordered" evidence="1">
    <location>
        <begin position="248"/>
        <end position="474"/>
    </location>
</feature>
<feature type="compositionally biased region" description="Basic residues" evidence="1">
    <location>
        <begin position="344"/>
        <end position="361"/>
    </location>
</feature>
<accession>A0AAV7ZN57</accession>
<dbReference type="AlphaFoldDB" id="A0AAV7ZN57"/>
<reference evidence="2" key="1">
    <citation type="submission" date="2022-08" db="EMBL/GenBank/DDBJ databases">
        <title>Novel sulphate-reducing endosymbionts in the free-living metamonad Anaeramoeba.</title>
        <authorList>
            <person name="Jerlstrom-Hultqvist J."/>
            <person name="Cepicka I."/>
            <person name="Gallot-Lavallee L."/>
            <person name="Salas-Leiva D."/>
            <person name="Curtis B.A."/>
            <person name="Zahonova K."/>
            <person name="Pipaliya S."/>
            <person name="Dacks J."/>
            <person name="Roger A.J."/>
        </authorList>
    </citation>
    <scope>NUCLEOTIDE SEQUENCE</scope>
    <source>
        <strain evidence="2">Busselton2</strain>
    </source>
</reference>
<feature type="compositionally biased region" description="Acidic residues" evidence="1">
    <location>
        <begin position="460"/>
        <end position="469"/>
    </location>
</feature>
<evidence type="ECO:0000313" key="2">
    <source>
        <dbReference type="EMBL" id="KAJ3443429.1"/>
    </source>
</evidence>
<feature type="compositionally biased region" description="Basic and acidic residues" evidence="1">
    <location>
        <begin position="313"/>
        <end position="329"/>
    </location>
</feature>
<protein>
    <submittedName>
        <fullName evidence="2">Pre-mRNA 3'-end-processing factor fip1</fullName>
    </submittedName>
</protein>
<dbReference type="Proteomes" id="UP001146793">
    <property type="component" value="Unassembled WGS sequence"/>
</dbReference>
<sequence>MNPIIEKYQELESELSEAMFHAQKLFAKKKKLTSQKDDLVENLKGLKQKLSEDKNTFKEECQLSKKEKGLLVQKFQKTKQTRELLKKENQALVDQINNKESNLEYIVESKKEIEKLKKQSNLLKTRLDECDNILNNKNGKLKLTKKSLLEKKDNKKNMLHNLESQVQYLQRLKKMGAQTNQEWEEHKQGANDLLVKKVENMEMFEKQYQEQKDKYYEKKTKQIEETKENFQNRLMTLEQYSQELLDELKNLKEKEKEKDQDQDQDQDQEKEKEKEKEKDQEKDQEKENKEQRYKKEEQEKTEKKGHTLKQNQKKNEKVIKGNLFDEIKIKYYQQKSMPPTNVKIKNRLKKKSSKTLKKTQTKNKQTENNENKSIDETKQTINTMEIKETGESQKTKVTKEKDQNTTVNKNRDEPQKLESRSNKETNESHESDERDKMRKIQLRSSETSDSVSSHSTSSLDSEESTEESDSSERLKLKKHSFTHTNKETNMKILPMDAIYFWLMIRCKSTSYQLNHDYKFKIEHEIGTELMQEWYQQVLTNVEFHQWEDWLMKKINEYFFTKIIVPTYEHVETDEFKNFSEIPLVSNKKKRRRSFFKKKYKD</sequence>
<dbReference type="EMBL" id="JANTQA010000023">
    <property type="protein sequence ID" value="KAJ3443429.1"/>
    <property type="molecule type" value="Genomic_DNA"/>
</dbReference>
<gene>
    <name evidence="2" type="ORF">M0812_09270</name>
</gene>
<feature type="compositionally biased region" description="Low complexity" evidence="1">
    <location>
        <begin position="444"/>
        <end position="459"/>
    </location>
</feature>